<dbReference type="InterPro" id="IPR012340">
    <property type="entry name" value="NA-bd_OB-fold"/>
</dbReference>
<dbReference type="GO" id="GO:0010212">
    <property type="term" value="P:response to ionizing radiation"/>
    <property type="evidence" value="ECO:0007669"/>
    <property type="project" value="TreeGrafter"/>
</dbReference>
<name>A0A2D6LPG2_9ARCH</name>
<dbReference type="Pfam" id="PF21473">
    <property type="entry name" value="OB_Ssb-like"/>
    <property type="match status" value="1"/>
</dbReference>
<organism evidence="3 4">
    <name type="scientific">Candidatus Iainarchaeum sp</name>
    <dbReference type="NCBI Taxonomy" id="3101447"/>
    <lineage>
        <taxon>Archaea</taxon>
        <taxon>Candidatus Iainarchaeota</taxon>
        <taxon>Candidatus Iainarchaeia</taxon>
        <taxon>Candidatus Iainarchaeales</taxon>
        <taxon>Candidatus Iainarchaeaceae</taxon>
        <taxon>Candidatus Iainarchaeum</taxon>
    </lineage>
</organism>
<evidence type="ECO:0000313" key="4">
    <source>
        <dbReference type="Proteomes" id="UP000226712"/>
    </source>
</evidence>
<dbReference type="InterPro" id="IPR048970">
    <property type="entry name" value="OB_Ssb-like"/>
</dbReference>
<dbReference type="Proteomes" id="UP000226712">
    <property type="component" value="Unassembled WGS sequence"/>
</dbReference>
<dbReference type="GO" id="GO:0000724">
    <property type="term" value="P:double-strand break repair via homologous recombination"/>
    <property type="evidence" value="ECO:0007669"/>
    <property type="project" value="TreeGrafter"/>
</dbReference>
<dbReference type="CDD" id="cd04491">
    <property type="entry name" value="SoSSB_OBF"/>
    <property type="match status" value="1"/>
</dbReference>
<accession>A0A2D6LPG2</accession>
<dbReference type="AlphaFoldDB" id="A0A2D6LPG2"/>
<proteinExistence type="predicted"/>
<reference evidence="4" key="1">
    <citation type="submission" date="2017-09" db="EMBL/GenBank/DDBJ databases">
        <title>The Reconstruction of 2,631 Draft Metagenome-Assembled Genomes from the Global Oceans.</title>
        <authorList>
            <person name="Tully B.J."/>
            <person name="Graham E.D."/>
            <person name="Heidelberg J.F."/>
        </authorList>
    </citation>
    <scope>NUCLEOTIDE SEQUENCE [LARGE SCALE GENOMIC DNA]</scope>
</reference>
<evidence type="ECO:0000256" key="1">
    <source>
        <dbReference type="ARBA" id="ARBA00023125"/>
    </source>
</evidence>
<keyword evidence="1 3" id="KW-0238">DNA-binding</keyword>
<dbReference type="SUPFAM" id="SSF50249">
    <property type="entry name" value="Nucleic acid-binding proteins"/>
    <property type="match status" value="1"/>
</dbReference>
<dbReference type="Gene3D" id="2.40.50.140">
    <property type="entry name" value="Nucleic acid-binding proteins"/>
    <property type="match status" value="1"/>
</dbReference>
<protein>
    <submittedName>
        <fullName evidence="3">Single-stranded DNA-binding protein</fullName>
    </submittedName>
</protein>
<comment type="caution">
    <text evidence="3">The sequence shown here is derived from an EMBL/GenBank/DDBJ whole genome shotgun (WGS) entry which is preliminary data.</text>
</comment>
<dbReference type="PANTHER" id="PTHR13356:SF0">
    <property type="entry name" value="SOSS COMPLEX SUBUNIT B HOMOLOG"/>
    <property type="match status" value="1"/>
</dbReference>
<evidence type="ECO:0000259" key="2">
    <source>
        <dbReference type="Pfam" id="PF21473"/>
    </source>
</evidence>
<dbReference type="PANTHER" id="PTHR13356">
    <property type="entry name" value="OB FOLD NUCLEIC ACID BINDING PROTEIN-RELATED"/>
    <property type="match status" value="1"/>
</dbReference>
<sequence>MKISELIPSQQKLDLIFKVEEKTEPREVTTKLDGMFHKVCDVLIGDESGCIHLSLWDEDIDEVQEGKHYKITEAYTSLYRNSLTLNKGKYGSLKETEADFEINTSNNISLKEF</sequence>
<dbReference type="EMBL" id="NZBD01000005">
    <property type="protein sequence ID" value="MAG18083.1"/>
    <property type="molecule type" value="Genomic_DNA"/>
</dbReference>
<evidence type="ECO:0000313" key="3">
    <source>
        <dbReference type="EMBL" id="MAG18083.1"/>
    </source>
</evidence>
<gene>
    <name evidence="3" type="ORF">CL944_01255</name>
</gene>
<dbReference type="GO" id="GO:0003677">
    <property type="term" value="F:DNA binding"/>
    <property type="evidence" value="ECO:0007669"/>
    <property type="project" value="UniProtKB-KW"/>
</dbReference>
<feature type="domain" description="Single-stranded DNA binding protein Ssb-like OB fold" evidence="2">
    <location>
        <begin position="13"/>
        <end position="94"/>
    </location>
</feature>
<dbReference type="InterPro" id="IPR051231">
    <property type="entry name" value="SOSS-B"/>
</dbReference>